<dbReference type="InterPro" id="IPR001245">
    <property type="entry name" value="Ser-Thr/Tyr_kinase_cat_dom"/>
</dbReference>
<dbReference type="SUPFAM" id="SSF56112">
    <property type="entry name" value="Protein kinase-like (PK-like)"/>
    <property type="match status" value="1"/>
</dbReference>
<keyword evidence="8" id="KW-1133">Transmembrane helix</keyword>
<dbReference type="InterPro" id="IPR000719">
    <property type="entry name" value="Prot_kinase_dom"/>
</dbReference>
<keyword evidence="8" id="KW-0472">Membrane</keyword>
<feature type="region of interest" description="Disordered" evidence="7">
    <location>
        <begin position="685"/>
        <end position="740"/>
    </location>
</feature>
<keyword evidence="5 6" id="KW-0067">ATP-binding</keyword>
<evidence type="ECO:0000256" key="3">
    <source>
        <dbReference type="ARBA" id="ARBA00022741"/>
    </source>
</evidence>
<feature type="domain" description="Protein kinase" evidence="9">
    <location>
        <begin position="404"/>
        <end position="679"/>
    </location>
</feature>
<dbReference type="Pfam" id="PF07714">
    <property type="entry name" value="PK_Tyr_Ser-Thr"/>
    <property type="match status" value="1"/>
</dbReference>
<evidence type="ECO:0000313" key="10">
    <source>
        <dbReference type="EMBL" id="KAG2499484.1"/>
    </source>
</evidence>
<evidence type="ECO:0000313" key="11">
    <source>
        <dbReference type="Proteomes" id="UP000612055"/>
    </source>
</evidence>
<dbReference type="PROSITE" id="PS50011">
    <property type="entry name" value="PROTEIN_KINASE_DOM"/>
    <property type="match status" value="1"/>
</dbReference>
<reference evidence="10" key="1">
    <citation type="journal article" date="2020" name="bioRxiv">
        <title>Comparative genomics of Chlamydomonas.</title>
        <authorList>
            <person name="Craig R.J."/>
            <person name="Hasan A.R."/>
            <person name="Ness R.W."/>
            <person name="Keightley P.D."/>
        </authorList>
    </citation>
    <scope>NUCLEOTIDE SEQUENCE</scope>
    <source>
        <strain evidence="10">CCAP 11/70</strain>
    </source>
</reference>
<accession>A0A835YD26</accession>
<evidence type="ECO:0000256" key="8">
    <source>
        <dbReference type="SAM" id="Phobius"/>
    </source>
</evidence>
<dbReference type="PANTHER" id="PTHR44329:SF214">
    <property type="entry name" value="PROTEIN KINASE DOMAIN-CONTAINING PROTEIN"/>
    <property type="match status" value="1"/>
</dbReference>
<feature type="binding site" evidence="6">
    <location>
        <position position="431"/>
    </location>
    <ligand>
        <name>ATP</name>
        <dbReference type="ChEBI" id="CHEBI:30616"/>
    </ligand>
</feature>
<dbReference type="Gene3D" id="3.30.200.20">
    <property type="entry name" value="Phosphorylase Kinase, domain 1"/>
    <property type="match status" value="1"/>
</dbReference>
<feature type="region of interest" description="Disordered" evidence="7">
    <location>
        <begin position="269"/>
        <end position="295"/>
    </location>
</feature>
<dbReference type="AlphaFoldDB" id="A0A835YD26"/>
<gene>
    <name evidence="10" type="ORF">HYH03_002431</name>
</gene>
<dbReference type="CDD" id="cd13999">
    <property type="entry name" value="STKc_MAP3K-like"/>
    <property type="match status" value="1"/>
</dbReference>
<dbReference type="PROSITE" id="PS00108">
    <property type="entry name" value="PROTEIN_KINASE_ST"/>
    <property type="match status" value="1"/>
</dbReference>
<dbReference type="InterPro" id="IPR051681">
    <property type="entry name" value="Ser/Thr_Kinases-Pseudokinases"/>
</dbReference>
<evidence type="ECO:0000256" key="7">
    <source>
        <dbReference type="SAM" id="MobiDB-lite"/>
    </source>
</evidence>
<name>A0A835YD26_9CHLO</name>
<feature type="transmembrane region" description="Helical" evidence="8">
    <location>
        <begin position="239"/>
        <end position="263"/>
    </location>
</feature>
<dbReference type="GO" id="GO:0005524">
    <property type="term" value="F:ATP binding"/>
    <property type="evidence" value="ECO:0007669"/>
    <property type="project" value="UniProtKB-UniRule"/>
</dbReference>
<keyword evidence="2" id="KW-0808">Transferase</keyword>
<evidence type="ECO:0000256" key="1">
    <source>
        <dbReference type="ARBA" id="ARBA00022527"/>
    </source>
</evidence>
<dbReference type="SMART" id="SM00220">
    <property type="entry name" value="S_TKc"/>
    <property type="match status" value="1"/>
</dbReference>
<sequence length="740" mass="79229">MSPVLELTDDGPEWQGVSTPIRVSRNLTFRGGNPTDMPVLRLPARDKILLESGITLTLERLVLLDFREDSFMRVPGLDILARSQTRSPVVFVSMVGILNVCLPAHLMVKNIDAAVRPSTLPGNQTYELGGPVEGCVSSPSASLTTRCWPRIIRAQDMGFYGASVDITGKPQLNNLIMALDNVTIYCRTIVSDECIETLGPVGCIIKGNADARALPPLIGTLAVPQADGAQSDAGSSSNAAVIAGSVVGGVAALCLVAGAVFLARRQKRRRREEDGKAAAPQHKGPPPPDLEAPGSKATMLRDATLQASSSRAPRSATPLSLDSPVVTARTPVAIKIGVQVLEVAAIGRQQSGGIPTSQGSTTDQFTRLSLAGGSLTAKDSSIAAVVLQGNEADLADESGGDVVKLLPTVLGKGAFGRVHEGLYRGQRVAVKQLCETQSFANAEEWAADKVVRSFLQELEVLARCDHPNVVRVLAACVQPPRLCIVLERMDTSLDKLLYGTPDAVLPLPAVLDFAIGIASGLEYLHPTVLHRDLKPANVLINDPWGPKPAVKLSDFGLARLHETLKATRNPEAGTPAYIAPECFETADDMISYRSDVYAFGVILWEMLSGQKPWDGQGHIQIALQITMFNKRLPVPPKEGPGGADPARWPPKLVRILEECWEKDPQRRPAAADVVKRLLLMKQTGLTTRSSEDCQRPNSSSHDPASQPCPDQLPLRPKSHRVLQSGAAMGPPPSVQYQTSS</sequence>
<keyword evidence="4" id="KW-0418">Kinase</keyword>
<evidence type="ECO:0000259" key="9">
    <source>
        <dbReference type="PROSITE" id="PS50011"/>
    </source>
</evidence>
<evidence type="ECO:0000256" key="4">
    <source>
        <dbReference type="ARBA" id="ARBA00022777"/>
    </source>
</evidence>
<dbReference type="InterPro" id="IPR017441">
    <property type="entry name" value="Protein_kinase_ATP_BS"/>
</dbReference>
<dbReference type="Proteomes" id="UP000612055">
    <property type="component" value="Unassembled WGS sequence"/>
</dbReference>
<evidence type="ECO:0000256" key="6">
    <source>
        <dbReference type="PROSITE-ProRule" id="PRU10141"/>
    </source>
</evidence>
<dbReference type="OrthoDB" id="536504at2759"/>
<dbReference type="GO" id="GO:0004674">
    <property type="term" value="F:protein serine/threonine kinase activity"/>
    <property type="evidence" value="ECO:0007669"/>
    <property type="project" value="UniProtKB-KW"/>
</dbReference>
<keyword evidence="8" id="KW-0812">Transmembrane</keyword>
<evidence type="ECO:0000256" key="5">
    <source>
        <dbReference type="ARBA" id="ARBA00022840"/>
    </source>
</evidence>
<dbReference type="InterPro" id="IPR008271">
    <property type="entry name" value="Ser/Thr_kinase_AS"/>
</dbReference>
<keyword evidence="11" id="KW-1185">Reference proteome</keyword>
<dbReference type="PROSITE" id="PS00107">
    <property type="entry name" value="PROTEIN_KINASE_ATP"/>
    <property type="match status" value="1"/>
</dbReference>
<dbReference type="EMBL" id="JAEHOE010000006">
    <property type="protein sequence ID" value="KAG2499484.1"/>
    <property type="molecule type" value="Genomic_DNA"/>
</dbReference>
<keyword evidence="1" id="KW-0723">Serine/threonine-protein kinase</keyword>
<dbReference type="Gene3D" id="1.10.510.10">
    <property type="entry name" value="Transferase(Phosphotransferase) domain 1"/>
    <property type="match status" value="1"/>
</dbReference>
<evidence type="ECO:0000256" key="2">
    <source>
        <dbReference type="ARBA" id="ARBA00022679"/>
    </source>
</evidence>
<protein>
    <recommendedName>
        <fullName evidence="9">Protein kinase domain-containing protein</fullName>
    </recommendedName>
</protein>
<proteinExistence type="predicted"/>
<dbReference type="PANTHER" id="PTHR44329">
    <property type="entry name" value="SERINE/THREONINE-PROTEIN KINASE TNNI3K-RELATED"/>
    <property type="match status" value="1"/>
</dbReference>
<keyword evidence="3 6" id="KW-0547">Nucleotide-binding</keyword>
<dbReference type="InterPro" id="IPR011009">
    <property type="entry name" value="Kinase-like_dom_sf"/>
</dbReference>
<organism evidence="10 11">
    <name type="scientific">Edaphochlamys debaryana</name>
    <dbReference type="NCBI Taxonomy" id="47281"/>
    <lineage>
        <taxon>Eukaryota</taxon>
        <taxon>Viridiplantae</taxon>
        <taxon>Chlorophyta</taxon>
        <taxon>core chlorophytes</taxon>
        <taxon>Chlorophyceae</taxon>
        <taxon>CS clade</taxon>
        <taxon>Chlamydomonadales</taxon>
        <taxon>Chlamydomonadales incertae sedis</taxon>
        <taxon>Edaphochlamys</taxon>
    </lineage>
</organism>
<comment type="caution">
    <text evidence="10">The sequence shown here is derived from an EMBL/GenBank/DDBJ whole genome shotgun (WGS) entry which is preliminary data.</text>
</comment>